<name>A0ABS5N3Q9_9PSED</name>
<dbReference type="InterPro" id="IPR013094">
    <property type="entry name" value="AB_hydrolase_3"/>
</dbReference>
<dbReference type="Gene3D" id="3.40.50.1820">
    <property type="entry name" value="alpha/beta hydrolase"/>
    <property type="match status" value="1"/>
</dbReference>
<dbReference type="GO" id="GO:0016787">
    <property type="term" value="F:hydrolase activity"/>
    <property type="evidence" value="ECO:0007669"/>
    <property type="project" value="UniProtKB-KW"/>
</dbReference>
<comment type="caution">
    <text evidence="3">The sequence shown here is derived from an EMBL/GenBank/DDBJ whole genome shotgun (WGS) entry which is preliminary data.</text>
</comment>
<evidence type="ECO:0000259" key="2">
    <source>
        <dbReference type="Pfam" id="PF07859"/>
    </source>
</evidence>
<sequence length="344" mass="37563">MGGFRSTRKAPWPQGERELAEVHAFNKKLAWLPRFRIRNRFTPRLIQALLRVSQVGGGAKQLRQHGLTAERRMISSGSVAVPVRIIRPKGQPKGVVLDFHGGGWVIGNAQMNDTFNIAMVNTCDVAVVSVDYRLAVSTPIDGLLEDCLNAARWLLNEDEFADLPVIVVGESAGGHLAAATLLALKQSPPLLQRICGALLYYGVYDLTGTPSVRNARADTLVLDGPGMVEALRMLTPDMSDEQRRQSPLSPLYGDFNGMPPALLFAGELDPLRDDTLDIAERWIKSAPVEVYLLPSSPHGFIHFPTAFAQSVLAYSREWITARIADGAADVEGIASYPATQRTTP</sequence>
<dbReference type="EMBL" id="JAGYHF010000013">
    <property type="protein sequence ID" value="MBS4081123.1"/>
    <property type="molecule type" value="Genomic_DNA"/>
</dbReference>
<gene>
    <name evidence="3" type="ORF">KFS80_22790</name>
</gene>
<dbReference type="Pfam" id="PF07859">
    <property type="entry name" value="Abhydrolase_3"/>
    <property type="match status" value="1"/>
</dbReference>
<keyword evidence="1 3" id="KW-0378">Hydrolase</keyword>
<dbReference type="InterPro" id="IPR029058">
    <property type="entry name" value="AB_hydrolase_fold"/>
</dbReference>
<reference evidence="3 4" key="1">
    <citation type="submission" date="2021-04" db="EMBL/GenBank/DDBJ databases">
        <title>Pseudomonas rustica sp. nov. isolated from raw milk.</title>
        <authorList>
            <person name="Fiedler G."/>
            <person name="Gieschler S."/>
            <person name="Kabisch J."/>
            <person name="Grimmler C."/>
            <person name="Brinks E."/>
            <person name="Wagner N."/>
            <person name="Hetzer B."/>
            <person name="Franz C.M.A.P."/>
            <person name="Boehnlein C."/>
        </authorList>
    </citation>
    <scope>NUCLEOTIDE SEQUENCE [LARGE SCALE GENOMIC DNA]</scope>
    <source>
        <strain evidence="3 4">MBT-4</strain>
    </source>
</reference>
<dbReference type="RefSeq" id="WP_212546008.1">
    <property type="nucleotide sequence ID" value="NZ_JAGYHF010000013.1"/>
</dbReference>
<proteinExistence type="predicted"/>
<evidence type="ECO:0000313" key="3">
    <source>
        <dbReference type="EMBL" id="MBS4081123.1"/>
    </source>
</evidence>
<protein>
    <submittedName>
        <fullName evidence="3">Alpha/beta hydrolase fold domain-containing protein</fullName>
    </submittedName>
</protein>
<organism evidence="3 4">
    <name type="scientific">Pseudomonas rustica</name>
    <dbReference type="NCBI Taxonomy" id="2827099"/>
    <lineage>
        <taxon>Bacteria</taxon>
        <taxon>Pseudomonadati</taxon>
        <taxon>Pseudomonadota</taxon>
        <taxon>Gammaproteobacteria</taxon>
        <taxon>Pseudomonadales</taxon>
        <taxon>Pseudomonadaceae</taxon>
        <taxon>Pseudomonas</taxon>
    </lineage>
</organism>
<dbReference type="InterPro" id="IPR050300">
    <property type="entry name" value="GDXG_lipolytic_enzyme"/>
</dbReference>
<dbReference type="PANTHER" id="PTHR48081:SF8">
    <property type="entry name" value="ALPHA_BETA HYDROLASE FOLD-3 DOMAIN-CONTAINING PROTEIN-RELATED"/>
    <property type="match status" value="1"/>
</dbReference>
<dbReference type="PANTHER" id="PTHR48081">
    <property type="entry name" value="AB HYDROLASE SUPERFAMILY PROTEIN C4A8.06C"/>
    <property type="match status" value="1"/>
</dbReference>
<keyword evidence="4" id="KW-1185">Reference proteome</keyword>
<feature type="domain" description="Alpha/beta hydrolase fold-3" evidence="2">
    <location>
        <begin position="96"/>
        <end position="301"/>
    </location>
</feature>
<evidence type="ECO:0000256" key="1">
    <source>
        <dbReference type="ARBA" id="ARBA00022801"/>
    </source>
</evidence>
<evidence type="ECO:0000313" key="4">
    <source>
        <dbReference type="Proteomes" id="UP000676035"/>
    </source>
</evidence>
<accession>A0ABS5N3Q9</accession>
<dbReference type="SUPFAM" id="SSF53474">
    <property type="entry name" value="alpha/beta-Hydrolases"/>
    <property type="match status" value="1"/>
</dbReference>
<dbReference type="Proteomes" id="UP000676035">
    <property type="component" value="Unassembled WGS sequence"/>
</dbReference>